<dbReference type="EMBL" id="VLTM01000004">
    <property type="protein sequence ID" value="KAA0167803.1"/>
    <property type="molecule type" value="Genomic_DNA"/>
</dbReference>
<accession>A0A5A8E3R3</accession>
<dbReference type="PANTHER" id="PTHR10971">
    <property type="entry name" value="MRNA EXPORT FACTOR AND BUB3"/>
    <property type="match status" value="1"/>
</dbReference>
<evidence type="ECO:0000313" key="7">
    <source>
        <dbReference type="Proteomes" id="UP000324907"/>
    </source>
</evidence>
<evidence type="ECO:0000313" key="8">
    <source>
        <dbReference type="Proteomes" id="UP000325113"/>
    </source>
</evidence>
<organism evidence="5 7">
    <name type="scientific">Cafeteria roenbergensis</name>
    <name type="common">Marine flagellate</name>
    <dbReference type="NCBI Taxonomy" id="33653"/>
    <lineage>
        <taxon>Eukaryota</taxon>
        <taxon>Sar</taxon>
        <taxon>Stramenopiles</taxon>
        <taxon>Bigyra</taxon>
        <taxon>Opalozoa</taxon>
        <taxon>Bicosoecida</taxon>
        <taxon>Cafeteriaceae</taxon>
        <taxon>Cafeteria</taxon>
    </lineage>
</organism>
<keyword evidence="2" id="KW-0677">Repeat</keyword>
<dbReference type="InterPro" id="IPR001680">
    <property type="entry name" value="WD40_rpt"/>
</dbReference>
<evidence type="ECO:0000313" key="5">
    <source>
        <dbReference type="EMBL" id="KAA0171654.1"/>
    </source>
</evidence>
<dbReference type="SMART" id="SM00320">
    <property type="entry name" value="WD40"/>
    <property type="match status" value="5"/>
</dbReference>
<dbReference type="Proteomes" id="UP000323011">
    <property type="component" value="Unassembled WGS sequence"/>
</dbReference>
<dbReference type="EMBL" id="VLTL01000005">
    <property type="protein sequence ID" value="KAA0171654.1"/>
    <property type="molecule type" value="Genomic_DNA"/>
</dbReference>
<evidence type="ECO:0000256" key="1">
    <source>
        <dbReference type="ARBA" id="ARBA00022574"/>
    </source>
</evidence>
<gene>
    <name evidence="5" type="ORF">FNF28_00587</name>
    <name evidence="3" type="ORF">FNF29_03924</name>
    <name evidence="4" type="ORF">FNF31_00738</name>
</gene>
<dbReference type="SUPFAM" id="SSF50978">
    <property type="entry name" value="WD40 repeat-like"/>
    <property type="match status" value="1"/>
</dbReference>
<dbReference type="Proteomes" id="UP000324907">
    <property type="component" value="Unassembled WGS sequence"/>
</dbReference>
<dbReference type="Gene3D" id="2.130.10.10">
    <property type="entry name" value="YVTN repeat-like/Quinoprotein amine dehydrogenase"/>
    <property type="match status" value="1"/>
</dbReference>
<comment type="caution">
    <text evidence="5">The sequence shown here is derived from an EMBL/GenBank/DDBJ whole genome shotgun (WGS) entry which is preliminary data.</text>
</comment>
<reference evidence="6 7" key="1">
    <citation type="submission" date="2019-07" db="EMBL/GenBank/DDBJ databases">
        <title>Genomes of Cafeteria roenbergensis.</title>
        <authorList>
            <person name="Fischer M.G."/>
            <person name="Hackl T."/>
            <person name="Roman M."/>
        </authorList>
    </citation>
    <scope>NUCLEOTIDE SEQUENCE [LARGE SCALE GENOMIC DNA]</scope>
    <source>
        <strain evidence="3 6">BVI</strain>
        <strain evidence="4 8">Cflag</strain>
        <strain evidence="5 7">RCC970-E3</strain>
    </source>
</reference>
<protein>
    <recommendedName>
        <fullName evidence="9">WD repeat-containing protein 92</fullName>
    </recommendedName>
</protein>
<dbReference type="Pfam" id="PF00400">
    <property type="entry name" value="WD40"/>
    <property type="match status" value="1"/>
</dbReference>
<evidence type="ECO:0000256" key="2">
    <source>
        <dbReference type="ARBA" id="ARBA00022737"/>
    </source>
</evidence>
<dbReference type="EMBL" id="VLTN01000021">
    <property type="protein sequence ID" value="KAA0152358.1"/>
    <property type="molecule type" value="Genomic_DNA"/>
</dbReference>
<keyword evidence="6" id="KW-1185">Reference proteome</keyword>
<dbReference type="InterPro" id="IPR015943">
    <property type="entry name" value="WD40/YVTN_repeat-like_dom_sf"/>
</dbReference>
<evidence type="ECO:0000313" key="6">
    <source>
        <dbReference type="Proteomes" id="UP000323011"/>
    </source>
</evidence>
<dbReference type="InterPro" id="IPR036322">
    <property type="entry name" value="WD40_repeat_dom_sf"/>
</dbReference>
<evidence type="ECO:0000313" key="4">
    <source>
        <dbReference type="EMBL" id="KAA0167803.1"/>
    </source>
</evidence>
<dbReference type="Proteomes" id="UP000325113">
    <property type="component" value="Unassembled WGS sequence"/>
</dbReference>
<keyword evidence="1" id="KW-0853">WD repeat</keyword>
<dbReference type="OMA" id="CLWKYNY"/>
<dbReference type="AlphaFoldDB" id="A0A5A8E3R3"/>
<sequence>MAAAAGTAPGPASDAAIAEPKSTMLTTEAPQIIEHCQLSITYSPTDIRWVPSSARFVAIGEKPRGTGALQVYELDGGKAKLVHECEKPAAFKCATFGASLVEDRHLATGDYNGGLSVWDLNRTDAPVFAAPKAHSQIINCVDGCGGLGIGGGAPEIATCSRDGCVRIWDPRVPDPVVSLEPADGETARDCWTVAFGNSYSDAERCVLAGYDNGDVKLFDLRTNTLRWETNCGNGVVNVEFDRKDIEMNKIVATTLESRFRVFDARTLHPTEGFAFKEERAHKSTIWRARHLPQNRDLFATTGGNGGLNLYRYSYPSKRTFKDEEGHYRGVAGSVELLNSRVLSTQPMVSLDWSRDMIGLACAACLDQTLRVYIVTKLDKL</sequence>
<name>A0A5A8E3R3_CAFRO</name>
<evidence type="ECO:0008006" key="9">
    <source>
        <dbReference type="Google" id="ProtNLM"/>
    </source>
</evidence>
<evidence type="ECO:0000313" key="3">
    <source>
        <dbReference type="EMBL" id="KAA0152358.1"/>
    </source>
</evidence>
<proteinExistence type="predicted"/>